<dbReference type="InterPro" id="IPR014710">
    <property type="entry name" value="RmlC-like_jellyroll"/>
</dbReference>
<sequence>MEPSPVLWQPKKIHRDLHIHASVLPTSLIWHQTNFTGILFGCFESDEEVQEHPVTMLTRFEPGGFFPLHGHPGGEEILVLEGNFQDETGVHPPGTYMLNPEGFNHHPFSNEGCLTFVKLRQHGGKTRQQVRTNIFELPWQTGTVAEIEVQPIYEQVGYPEKVWIERWQPGTKLSEVVETELKEIFVIQGTWSDDFGDYPTYSWLRYAPNCPYSPASKDGCLIYVKTYPADNTTRFIVGEDFRHPGETDV</sequence>
<evidence type="ECO:0000313" key="2">
    <source>
        <dbReference type="EMBL" id="OKH38186.1"/>
    </source>
</evidence>
<dbReference type="OrthoDB" id="9801227at2"/>
<dbReference type="Proteomes" id="UP000185860">
    <property type="component" value="Unassembled WGS sequence"/>
</dbReference>
<name>A0A1U7ILU2_9CYAN</name>
<reference evidence="2 3" key="1">
    <citation type="submission" date="2016-11" db="EMBL/GenBank/DDBJ databases">
        <title>Draft Genome Sequences of Nine Cyanobacterial Strains from Diverse Habitats.</title>
        <authorList>
            <person name="Zhu T."/>
            <person name="Hou S."/>
            <person name="Lu X."/>
            <person name="Hess W.R."/>
        </authorList>
    </citation>
    <scope>NUCLEOTIDE SEQUENCE [LARGE SCALE GENOMIC DNA]</scope>
    <source>
        <strain evidence="2 3">IAM M-71</strain>
    </source>
</reference>
<dbReference type="STRING" id="454136.NIES2119_11145"/>
<feature type="domain" description="ChrR-like cupin" evidence="1">
    <location>
        <begin position="128"/>
        <end position="228"/>
    </location>
</feature>
<evidence type="ECO:0000313" key="3">
    <source>
        <dbReference type="Proteomes" id="UP000185860"/>
    </source>
</evidence>
<dbReference type="InterPro" id="IPR025979">
    <property type="entry name" value="ChrR-like_cupin_dom"/>
</dbReference>
<organism evidence="2 3">
    <name type="scientific">[Phormidium ambiguum] IAM M-71</name>
    <dbReference type="NCBI Taxonomy" id="454136"/>
    <lineage>
        <taxon>Bacteria</taxon>
        <taxon>Bacillati</taxon>
        <taxon>Cyanobacteriota</taxon>
        <taxon>Cyanophyceae</taxon>
        <taxon>Oscillatoriophycideae</taxon>
        <taxon>Aerosakkonematales</taxon>
        <taxon>Aerosakkonemataceae</taxon>
        <taxon>Floridanema</taxon>
    </lineage>
</organism>
<evidence type="ECO:0000259" key="1">
    <source>
        <dbReference type="Pfam" id="PF12973"/>
    </source>
</evidence>
<proteinExistence type="predicted"/>
<protein>
    <submittedName>
        <fullName evidence="2">Anti-sigma factor</fullName>
    </submittedName>
</protein>
<dbReference type="SUPFAM" id="SSF51182">
    <property type="entry name" value="RmlC-like cupins"/>
    <property type="match status" value="2"/>
</dbReference>
<dbReference type="Pfam" id="PF12973">
    <property type="entry name" value="Cupin_7"/>
    <property type="match status" value="2"/>
</dbReference>
<dbReference type="AlphaFoldDB" id="A0A1U7ILU2"/>
<dbReference type="GO" id="GO:0030145">
    <property type="term" value="F:manganese ion binding"/>
    <property type="evidence" value="ECO:0007669"/>
    <property type="project" value="InterPro"/>
</dbReference>
<accession>A0A1U7ILU2</accession>
<dbReference type="InterPro" id="IPR019780">
    <property type="entry name" value="Germin_Mn-BS"/>
</dbReference>
<dbReference type="CDD" id="cd20303">
    <property type="entry name" value="cupin_ChrR_1"/>
    <property type="match status" value="1"/>
</dbReference>
<dbReference type="PROSITE" id="PS00725">
    <property type="entry name" value="GERMIN"/>
    <property type="match status" value="1"/>
</dbReference>
<gene>
    <name evidence="2" type="ORF">NIES2119_11145</name>
</gene>
<dbReference type="InterPro" id="IPR011051">
    <property type="entry name" value="RmlC_Cupin_sf"/>
</dbReference>
<comment type="caution">
    <text evidence="2">The sequence shown here is derived from an EMBL/GenBank/DDBJ whole genome shotgun (WGS) entry which is preliminary data.</text>
</comment>
<dbReference type="Gene3D" id="2.60.120.10">
    <property type="entry name" value="Jelly Rolls"/>
    <property type="match status" value="2"/>
</dbReference>
<dbReference type="EMBL" id="MRCE01000009">
    <property type="protein sequence ID" value="OKH38186.1"/>
    <property type="molecule type" value="Genomic_DNA"/>
</dbReference>
<feature type="domain" description="ChrR-like cupin" evidence="1">
    <location>
        <begin position="28"/>
        <end position="121"/>
    </location>
</feature>